<evidence type="ECO:0000313" key="2">
    <source>
        <dbReference type="Proteomes" id="UP001153076"/>
    </source>
</evidence>
<accession>A0A9Q1JTX7</accession>
<keyword evidence="2" id="KW-1185">Reference proteome</keyword>
<sequence length="167" mass="17620">MDSRGTPSQPTASATNLILPPPSSLDCGEVVSLMASHPQLMGGGGISSVAISGPCLPPPLPSPSVAPTTAPLPYFRWTPTRSHSPLSAVVLVKAILHGGSVIANELRGRFGGKVMLPWGRKDCVWVKENIGVLEVLRLVEEAIGEAVWGGGMWYSLKCNRFELLPLG</sequence>
<organism evidence="1 2">
    <name type="scientific">Carnegiea gigantea</name>
    <dbReference type="NCBI Taxonomy" id="171969"/>
    <lineage>
        <taxon>Eukaryota</taxon>
        <taxon>Viridiplantae</taxon>
        <taxon>Streptophyta</taxon>
        <taxon>Embryophyta</taxon>
        <taxon>Tracheophyta</taxon>
        <taxon>Spermatophyta</taxon>
        <taxon>Magnoliopsida</taxon>
        <taxon>eudicotyledons</taxon>
        <taxon>Gunneridae</taxon>
        <taxon>Pentapetalae</taxon>
        <taxon>Caryophyllales</taxon>
        <taxon>Cactineae</taxon>
        <taxon>Cactaceae</taxon>
        <taxon>Cactoideae</taxon>
        <taxon>Echinocereeae</taxon>
        <taxon>Carnegiea</taxon>
    </lineage>
</organism>
<gene>
    <name evidence="1" type="ORF">Cgig2_003886</name>
</gene>
<name>A0A9Q1JTX7_9CARY</name>
<reference evidence="1" key="1">
    <citation type="submission" date="2022-04" db="EMBL/GenBank/DDBJ databases">
        <title>Carnegiea gigantea Genome sequencing and assembly v2.</title>
        <authorList>
            <person name="Copetti D."/>
            <person name="Sanderson M.J."/>
            <person name="Burquez A."/>
            <person name="Wojciechowski M.F."/>
        </authorList>
    </citation>
    <scope>NUCLEOTIDE SEQUENCE</scope>
    <source>
        <strain evidence="1">SGP5-SGP5p</strain>
        <tissue evidence="1">Aerial part</tissue>
    </source>
</reference>
<dbReference type="EMBL" id="JAKOGI010000743">
    <property type="protein sequence ID" value="KAJ8430893.1"/>
    <property type="molecule type" value="Genomic_DNA"/>
</dbReference>
<comment type="caution">
    <text evidence="1">The sequence shown here is derived from an EMBL/GenBank/DDBJ whole genome shotgun (WGS) entry which is preliminary data.</text>
</comment>
<protein>
    <submittedName>
        <fullName evidence="1">Uncharacterized protein</fullName>
    </submittedName>
</protein>
<dbReference type="AlphaFoldDB" id="A0A9Q1JTX7"/>
<evidence type="ECO:0000313" key="1">
    <source>
        <dbReference type="EMBL" id="KAJ8430893.1"/>
    </source>
</evidence>
<proteinExistence type="predicted"/>
<dbReference type="Proteomes" id="UP001153076">
    <property type="component" value="Unassembled WGS sequence"/>
</dbReference>